<dbReference type="AlphaFoldDB" id="A0A8T0CLW2"/>
<keyword evidence="7" id="KW-0443">Lipid metabolism</keyword>
<proteinExistence type="inferred from homology"/>
<evidence type="ECO:0000313" key="9">
    <source>
        <dbReference type="Proteomes" id="UP000806378"/>
    </source>
</evidence>
<name>A0A8T0CLW2_CORYI</name>
<dbReference type="SUPFAM" id="SSF52096">
    <property type="entry name" value="ClpP/crotonase"/>
    <property type="match status" value="1"/>
</dbReference>
<dbReference type="Gene3D" id="3.90.226.10">
    <property type="entry name" value="2-enoyl-CoA Hydratase, Chain A, domain 1"/>
    <property type="match status" value="1"/>
</dbReference>
<dbReference type="InterPro" id="IPR001753">
    <property type="entry name" value="Enoyl-CoA_hydra/iso"/>
</dbReference>
<reference evidence="8" key="1">
    <citation type="submission" date="2020-05" db="EMBL/GenBank/DDBJ databases">
        <title>WGS assembly of Corymbia citriodora subspecies variegata.</title>
        <authorList>
            <person name="Barry K."/>
            <person name="Hundley H."/>
            <person name="Shu S."/>
            <person name="Jenkins J."/>
            <person name="Grimwood J."/>
            <person name="Baten A."/>
        </authorList>
    </citation>
    <scope>NUCLEOTIDE SEQUENCE</scope>
    <source>
        <strain evidence="8">CV2-018</strain>
    </source>
</reference>
<dbReference type="OrthoDB" id="410701at2759"/>
<dbReference type="EMBL" id="MU090028">
    <property type="protein sequence ID" value="KAF7848658.1"/>
    <property type="molecule type" value="Genomic_DNA"/>
</dbReference>
<evidence type="ECO:0000256" key="2">
    <source>
        <dbReference type="ARBA" id="ARBA00000765"/>
    </source>
</evidence>
<comment type="pathway">
    <text evidence="3">Lipid metabolism; fatty acid beta-oxidation.</text>
</comment>
<keyword evidence="6" id="KW-0276">Fatty acid metabolism</keyword>
<evidence type="ECO:0000256" key="5">
    <source>
        <dbReference type="ARBA" id="ARBA00012064"/>
    </source>
</evidence>
<comment type="caution">
    <text evidence="8">The sequence shown here is derived from an EMBL/GenBank/DDBJ whole genome shotgun (WGS) entry which is preliminary data.</text>
</comment>
<dbReference type="Proteomes" id="UP000806378">
    <property type="component" value="Unassembled WGS sequence"/>
</dbReference>
<evidence type="ECO:0000256" key="7">
    <source>
        <dbReference type="ARBA" id="ARBA00023098"/>
    </source>
</evidence>
<dbReference type="CDD" id="cd06558">
    <property type="entry name" value="crotonase-like"/>
    <property type="match status" value="1"/>
</dbReference>
<dbReference type="Gramene" id="rna-gnl|WGS:JABURB|Cocit.L1762.1">
    <property type="protein sequence ID" value="cds-KAF7848658.1"/>
    <property type="gene ID" value="gene-BT93_L1762"/>
</dbReference>
<dbReference type="GO" id="GO:0004165">
    <property type="term" value="F:delta(3)-delta(2)-enoyl-CoA isomerase activity"/>
    <property type="evidence" value="ECO:0007669"/>
    <property type="project" value="UniProtKB-EC"/>
</dbReference>
<evidence type="ECO:0000256" key="4">
    <source>
        <dbReference type="ARBA" id="ARBA00005254"/>
    </source>
</evidence>
<gene>
    <name evidence="8" type="ORF">BT93_L1762</name>
</gene>
<organism evidence="8 9">
    <name type="scientific">Corymbia citriodora subsp. variegata</name>
    <dbReference type="NCBI Taxonomy" id="360336"/>
    <lineage>
        <taxon>Eukaryota</taxon>
        <taxon>Viridiplantae</taxon>
        <taxon>Streptophyta</taxon>
        <taxon>Embryophyta</taxon>
        <taxon>Tracheophyta</taxon>
        <taxon>Spermatophyta</taxon>
        <taxon>Magnoliopsida</taxon>
        <taxon>eudicotyledons</taxon>
        <taxon>Gunneridae</taxon>
        <taxon>Pentapetalae</taxon>
        <taxon>rosids</taxon>
        <taxon>malvids</taxon>
        <taxon>Myrtales</taxon>
        <taxon>Myrtaceae</taxon>
        <taxon>Myrtoideae</taxon>
        <taxon>Eucalypteae</taxon>
        <taxon>Corymbia</taxon>
    </lineage>
</organism>
<comment type="similarity">
    <text evidence="4">Belongs to the enoyl-CoA hydratase/isomerase family.</text>
</comment>
<dbReference type="GO" id="GO:0005777">
    <property type="term" value="C:peroxisome"/>
    <property type="evidence" value="ECO:0007669"/>
    <property type="project" value="TreeGrafter"/>
</dbReference>
<comment type="catalytic activity">
    <reaction evidence="1">
        <text>a (3Z)-enoyl-CoA = a 4-saturated (2E)-enoyl-CoA</text>
        <dbReference type="Rhea" id="RHEA:45900"/>
        <dbReference type="ChEBI" id="CHEBI:85097"/>
        <dbReference type="ChEBI" id="CHEBI:85489"/>
        <dbReference type="EC" id="5.3.3.8"/>
    </reaction>
</comment>
<protein>
    <recommendedName>
        <fullName evidence="5">Delta(3)-Delta(2)-enoyl-CoA isomerase</fullName>
        <ecNumber evidence="5">5.3.3.8</ecNumber>
    </recommendedName>
</protein>
<dbReference type="PANTHER" id="PTHR11941">
    <property type="entry name" value="ENOYL-COA HYDRATASE-RELATED"/>
    <property type="match status" value="1"/>
</dbReference>
<dbReference type="FunFam" id="3.90.226.10:FF:000049">
    <property type="entry name" value="Enoyl-CoA delta isomerase 3"/>
    <property type="match status" value="1"/>
</dbReference>
<accession>A0A8T0CLW2</accession>
<evidence type="ECO:0000313" key="8">
    <source>
        <dbReference type="EMBL" id="KAF7848658.1"/>
    </source>
</evidence>
<evidence type="ECO:0000256" key="6">
    <source>
        <dbReference type="ARBA" id="ARBA00022832"/>
    </source>
</evidence>
<evidence type="ECO:0000256" key="1">
    <source>
        <dbReference type="ARBA" id="ARBA00000452"/>
    </source>
</evidence>
<dbReference type="InterPro" id="IPR029045">
    <property type="entry name" value="ClpP/crotonase-like_dom_sf"/>
</dbReference>
<dbReference type="GO" id="GO:0006635">
    <property type="term" value="P:fatty acid beta-oxidation"/>
    <property type="evidence" value="ECO:0007669"/>
    <property type="project" value="TreeGrafter"/>
</dbReference>
<dbReference type="PANTHER" id="PTHR11941:SF84">
    <property type="entry name" value="ENOYL-COA DELTA ISOMERASE 1, PEROXISOMAL"/>
    <property type="match status" value="1"/>
</dbReference>
<keyword evidence="9" id="KW-1185">Reference proteome</keyword>
<sequence length="251" mass="27421">MADDKRGEEQLCTLEKRGNLFILTLTGAGEHRLNPTLISSLRSALSRLRTDPSASSSSAALITTAHGKFFSNGFDLDWAQSSEPRLQLMSSSLRSLIRELICLPMPTIAAVTGHASAAGMMLALSHDYVVMRRDRGFLYMSEMDIGLVISDWFMAVIRSKVGEPRAQREVLMRAAKLTAEDGVRMGIVDSAHDGAEGTVAAAVVLGEALVARKWDGHVYAGNRMVVLREVLEAVRYEESVKEVADKARSKL</sequence>
<comment type="catalytic activity">
    <reaction evidence="2">
        <text>a (3E)-enoyl-CoA = a 4-saturated (2E)-enoyl-CoA</text>
        <dbReference type="Rhea" id="RHEA:45228"/>
        <dbReference type="ChEBI" id="CHEBI:58521"/>
        <dbReference type="ChEBI" id="CHEBI:85097"/>
        <dbReference type="EC" id="5.3.3.8"/>
    </reaction>
</comment>
<dbReference type="EC" id="5.3.3.8" evidence="5"/>
<evidence type="ECO:0000256" key="3">
    <source>
        <dbReference type="ARBA" id="ARBA00005005"/>
    </source>
</evidence>
<dbReference type="Pfam" id="PF00378">
    <property type="entry name" value="ECH_1"/>
    <property type="match status" value="1"/>
</dbReference>